<dbReference type="InterPro" id="IPR052586">
    <property type="entry name" value="ASCC2"/>
</dbReference>
<feature type="compositionally biased region" description="Basic and acidic residues" evidence="1">
    <location>
        <begin position="520"/>
        <end position="529"/>
    </location>
</feature>
<feature type="region of interest" description="Disordered" evidence="1">
    <location>
        <begin position="520"/>
        <end position="597"/>
    </location>
</feature>
<dbReference type="SUPFAM" id="SSF46934">
    <property type="entry name" value="UBA-like"/>
    <property type="match status" value="1"/>
</dbReference>
<dbReference type="STRING" id="1156394.T0RW90"/>
<dbReference type="OMA" id="GYVELCL"/>
<dbReference type="eggNOG" id="KOG4501">
    <property type="taxonomic scope" value="Eukaryota"/>
</dbReference>
<feature type="domain" description="CUE" evidence="2">
    <location>
        <begin position="338"/>
        <end position="381"/>
    </location>
</feature>
<keyword evidence="4" id="KW-1185">Reference proteome</keyword>
<dbReference type="VEuPathDB" id="FungiDB:SDRG_05603"/>
<accession>T0RW90</accession>
<dbReference type="SMART" id="SM00546">
    <property type="entry name" value="CUE"/>
    <property type="match status" value="1"/>
</dbReference>
<dbReference type="Proteomes" id="UP000030762">
    <property type="component" value="Unassembled WGS sequence"/>
</dbReference>
<dbReference type="PROSITE" id="PS51140">
    <property type="entry name" value="CUE"/>
    <property type="match status" value="1"/>
</dbReference>
<dbReference type="Gene3D" id="1.10.8.10">
    <property type="entry name" value="DNA helicase RuvA subunit, C-terminal domain"/>
    <property type="match status" value="1"/>
</dbReference>
<dbReference type="InterPro" id="IPR003892">
    <property type="entry name" value="CUE"/>
</dbReference>
<proteinExistence type="predicted"/>
<organism evidence="3 4">
    <name type="scientific">Saprolegnia diclina (strain VS20)</name>
    <dbReference type="NCBI Taxonomy" id="1156394"/>
    <lineage>
        <taxon>Eukaryota</taxon>
        <taxon>Sar</taxon>
        <taxon>Stramenopiles</taxon>
        <taxon>Oomycota</taxon>
        <taxon>Saprolegniomycetes</taxon>
        <taxon>Saprolegniales</taxon>
        <taxon>Saprolegniaceae</taxon>
        <taxon>Saprolegnia</taxon>
    </lineage>
</organism>
<dbReference type="OrthoDB" id="5577209at2759"/>
<sequence length="597" mass="65689">MTDAALLSLDRDVFLRLFASDAKVSEFVFMEMKGLAKKVATKQAIPDGLPENLLTIVARVLAADEAPIDQLVQRGIFSLSRLLVMCSVYAESNVQAMQWVVERLFARAPLLKEQMPMQHAVFYQALVELHGRANTLKDADEAATELLEQLQDIAQSVEALGACSPTFLDVLTPPGQPLAQAFDGNTLLHALLVAYECDLPMLEQTIGDKHSARVLLGKTRHHLLTLLDHWLEHHLLSAMRSRPTEADEACETLFSLLDALLHGNAAPSIVTEHGSLLSDYNQCFDLTRNCATAFAAAGIDSTRAEYLGMMLNGLPVRAAPAPVTPMAPPTPSATTDVDTSALIAQVRDVFPDLGDGFLELCIKACKHQADNVIMALLEDALPAEVSSLDRHMTKTDPAYITLTAPKPTATVDKTQVWVGKKKQAATYKAESAKDDAATAAKTQALIMAYDEEPPLWMDAPNINEYNDDYNDELEEYEPFGVHDDEPTDYEEIKARNKMVRAQEAEDAYWEGMRNKNHDTAVSMQEKKTDDDEAKPPAPQGRRTTKAKGGAIGAEDKTASEDPKKQMINRARKEHNKAKVGNHHRKEGARRKQAKGMA</sequence>
<dbReference type="EMBL" id="JH767146">
    <property type="protein sequence ID" value="EQC36768.1"/>
    <property type="molecule type" value="Genomic_DNA"/>
</dbReference>
<dbReference type="PANTHER" id="PTHR21494">
    <property type="entry name" value="ACTIVATING SIGNAL COINTEGRATOR 1 COMPLEX SUBUNIT 2 ASC-1 COMPLEX SUBUNIT P100"/>
    <property type="match status" value="1"/>
</dbReference>
<reference evidence="3 4" key="1">
    <citation type="submission" date="2012-04" db="EMBL/GenBank/DDBJ databases">
        <title>The Genome Sequence of Saprolegnia declina VS20.</title>
        <authorList>
            <consortium name="The Broad Institute Genome Sequencing Platform"/>
            <person name="Russ C."/>
            <person name="Nusbaum C."/>
            <person name="Tyler B."/>
            <person name="van West P."/>
            <person name="Dieguez-Uribeondo J."/>
            <person name="de Bruijn I."/>
            <person name="Tripathy S."/>
            <person name="Jiang R."/>
            <person name="Young S.K."/>
            <person name="Zeng Q."/>
            <person name="Gargeya S."/>
            <person name="Fitzgerald M."/>
            <person name="Haas B."/>
            <person name="Abouelleil A."/>
            <person name="Alvarado L."/>
            <person name="Arachchi H.M."/>
            <person name="Berlin A."/>
            <person name="Chapman S.B."/>
            <person name="Goldberg J."/>
            <person name="Griggs A."/>
            <person name="Gujja S."/>
            <person name="Hansen M."/>
            <person name="Howarth C."/>
            <person name="Imamovic A."/>
            <person name="Larimer J."/>
            <person name="McCowen C."/>
            <person name="Montmayeur A."/>
            <person name="Murphy C."/>
            <person name="Neiman D."/>
            <person name="Pearson M."/>
            <person name="Priest M."/>
            <person name="Roberts A."/>
            <person name="Saif S."/>
            <person name="Shea T."/>
            <person name="Sisk P."/>
            <person name="Sykes S."/>
            <person name="Wortman J."/>
            <person name="Nusbaum C."/>
            <person name="Birren B."/>
        </authorList>
    </citation>
    <scope>NUCLEOTIDE SEQUENCE [LARGE SCALE GENOMIC DNA]</scope>
    <source>
        <strain evidence="3 4">VS20</strain>
    </source>
</reference>
<dbReference type="InterPro" id="IPR041800">
    <property type="entry name" value="ASCC2_CUE"/>
</dbReference>
<dbReference type="RefSeq" id="XP_008609549.1">
    <property type="nucleotide sequence ID" value="XM_008611327.1"/>
</dbReference>
<dbReference type="InterPro" id="IPR009060">
    <property type="entry name" value="UBA-like_sf"/>
</dbReference>
<dbReference type="PANTHER" id="PTHR21494:SF0">
    <property type="entry name" value="ACTIVATING SIGNAL COINTEGRATOR 1 COMPLEX SUBUNIT 2"/>
    <property type="match status" value="1"/>
</dbReference>
<dbReference type="GeneID" id="19946330"/>
<evidence type="ECO:0000259" key="2">
    <source>
        <dbReference type="PROSITE" id="PS51140"/>
    </source>
</evidence>
<name>T0RW90_SAPDV</name>
<dbReference type="AlphaFoldDB" id="T0RW90"/>
<dbReference type="GO" id="GO:0043130">
    <property type="term" value="F:ubiquitin binding"/>
    <property type="evidence" value="ECO:0007669"/>
    <property type="project" value="InterPro"/>
</dbReference>
<evidence type="ECO:0000256" key="1">
    <source>
        <dbReference type="SAM" id="MobiDB-lite"/>
    </source>
</evidence>
<feature type="compositionally biased region" description="Basic residues" evidence="1">
    <location>
        <begin position="569"/>
        <end position="597"/>
    </location>
</feature>
<protein>
    <recommendedName>
        <fullName evidence="2">CUE domain-containing protein</fullName>
    </recommendedName>
</protein>
<dbReference type="CDD" id="cd14364">
    <property type="entry name" value="CUE_ASCC2"/>
    <property type="match status" value="1"/>
</dbReference>
<gene>
    <name evidence="3" type="ORF">SDRG_05603</name>
</gene>
<evidence type="ECO:0000313" key="3">
    <source>
        <dbReference type="EMBL" id="EQC36768.1"/>
    </source>
</evidence>
<dbReference type="InParanoid" id="T0RW90"/>
<evidence type="ECO:0000313" key="4">
    <source>
        <dbReference type="Proteomes" id="UP000030762"/>
    </source>
</evidence>
<feature type="compositionally biased region" description="Basic and acidic residues" evidence="1">
    <location>
        <begin position="553"/>
        <end position="564"/>
    </location>
</feature>